<protein>
    <recommendedName>
        <fullName evidence="2">type I protein arginine methyltransferase</fullName>
        <ecNumber evidence="2">2.1.1.319</ecNumber>
    </recommendedName>
</protein>
<dbReference type="STRING" id="796925.A0A137P6I6"/>
<dbReference type="InterPro" id="IPR036236">
    <property type="entry name" value="Znf_C2H2_sf"/>
</dbReference>
<evidence type="ECO:0000256" key="1">
    <source>
        <dbReference type="ARBA" id="ARBA00004123"/>
    </source>
</evidence>
<dbReference type="Pfam" id="PF22528">
    <property type="entry name" value="PRMT_C"/>
    <property type="match status" value="2"/>
</dbReference>
<dbReference type="PROSITE" id="PS00028">
    <property type="entry name" value="ZINC_FINGER_C2H2_1"/>
    <property type="match status" value="1"/>
</dbReference>
<dbReference type="GO" id="GO:0005737">
    <property type="term" value="C:cytoplasm"/>
    <property type="evidence" value="ECO:0007669"/>
    <property type="project" value="EnsemblFungi"/>
</dbReference>
<evidence type="ECO:0000256" key="4">
    <source>
        <dbReference type="ARBA" id="ARBA00022603"/>
    </source>
</evidence>
<evidence type="ECO:0000259" key="12">
    <source>
        <dbReference type="PROSITE" id="PS00028"/>
    </source>
</evidence>
<sequence>MASIDNENYSISDSEFGHEEYQDMENFSDWNDSENEYSKDMKCLFCTEQYDSSSDLFLHCRQTHKFDFIELKLKLKLDFYHSVRLLNYIRKKVDENDLDSIFKVKFTGKEPLFTDDELLVPYLSEDPLLYAFEDIFEGAISQFSAQSGYSERLSTIEGETLIYQFRQNKKKLKNTEAQLIALKDQFEQYKLMVKQSFYDPLLNDGQGGADDDVKSIQRQVKDMRMEGDYYFESYAGVDIHEQMIKDSIRTDGYRDFILKNSEYFKDKIVLDVGCGTGILSMFAAQAGAKHVYSVDNSDIIEKAKLNIKENNFEDKITLVRGKIEEIQLPVPQVDIIISEWMGYFLLFESMLDSVLVAKKKYLKPDGLLAPNYCQMMLAGFMDDQLMKGKFGFWDDVYGFKMTSMKSMSYDEAYIDVLDKSTVITNLFSIKDLDLMNIDVSELEFTSEFQLLITKSGALHGLFGYFDTLFTTNKEEELDWILASDTGIAPIDPETGAVNYETVNEMVIEGQDQPIAFSTGPFSKATHWKQTLFIFKESLSVEQGDFLRGSLECKKHALNPRELVITIKADLVHSTSQQVKSTVEQKFLLA</sequence>
<dbReference type="GO" id="GO:0032259">
    <property type="term" value="P:methylation"/>
    <property type="evidence" value="ECO:0007669"/>
    <property type="project" value="UniProtKB-KW"/>
</dbReference>
<dbReference type="AlphaFoldDB" id="A0A137P6I6"/>
<dbReference type="SUPFAM" id="SSF53335">
    <property type="entry name" value="S-adenosyl-L-methionine-dependent methyltransferases"/>
    <property type="match status" value="1"/>
</dbReference>
<evidence type="ECO:0000256" key="6">
    <source>
        <dbReference type="ARBA" id="ARBA00022691"/>
    </source>
</evidence>
<evidence type="ECO:0000256" key="7">
    <source>
        <dbReference type="ARBA" id="ARBA00023242"/>
    </source>
</evidence>
<keyword evidence="3" id="KW-0597">Phosphoprotein</keyword>
<keyword evidence="5 10" id="KW-0808">Transferase</keyword>
<evidence type="ECO:0000313" key="14">
    <source>
        <dbReference type="Proteomes" id="UP000070444"/>
    </source>
</evidence>
<dbReference type="Gene3D" id="2.70.160.11">
    <property type="entry name" value="Hnrnp arginine n-methyltransferase1"/>
    <property type="match status" value="1"/>
</dbReference>
<reference evidence="13 14" key="1">
    <citation type="journal article" date="2015" name="Genome Biol. Evol.">
        <title>Phylogenomic analyses indicate that early fungi evolved digesting cell walls of algal ancestors of land plants.</title>
        <authorList>
            <person name="Chang Y."/>
            <person name="Wang S."/>
            <person name="Sekimoto S."/>
            <person name="Aerts A.L."/>
            <person name="Choi C."/>
            <person name="Clum A."/>
            <person name="LaButti K.M."/>
            <person name="Lindquist E.A."/>
            <person name="Yee Ngan C."/>
            <person name="Ohm R.A."/>
            <person name="Salamov A.A."/>
            <person name="Grigoriev I.V."/>
            <person name="Spatafora J.W."/>
            <person name="Berbee M.L."/>
        </authorList>
    </citation>
    <scope>NUCLEOTIDE SEQUENCE [LARGE SCALE GENOMIC DNA]</scope>
    <source>
        <strain evidence="13 14">NRRL 28638</strain>
    </source>
</reference>
<dbReference type="PANTHER" id="PTHR11006">
    <property type="entry name" value="PROTEIN ARGININE N-METHYLTRANSFERASE"/>
    <property type="match status" value="1"/>
</dbReference>
<evidence type="ECO:0000256" key="2">
    <source>
        <dbReference type="ARBA" id="ARBA00011925"/>
    </source>
</evidence>
<dbReference type="GO" id="GO:0005634">
    <property type="term" value="C:nucleus"/>
    <property type="evidence" value="ECO:0007669"/>
    <property type="project" value="UniProtKB-SubCell"/>
</dbReference>
<evidence type="ECO:0000256" key="8">
    <source>
        <dbReference type="ARBA" id="ARBA00047384"/>
    </source>
</evidence>
<dbReference type="GO" id="GO:0043022">
    <property type="term" value="F:ribosome binding"/>
    <property type="evidence" value="ECO:0007669"/>
    <property type="project" value="EnsemblFungi"/>
</dbReference>
<dbReference type="EC" id="2.1.1.319" evidence="2"/>
<dbReference type="Gene3D" id="3.40.50.150">
    <property type="entry name" value="Vaccinia Virus protein VP39"/>
    <property type="match status" value="1"/>
</dbReference>
<dbReference type="OMA" id="YSHFAIH"/>
<dbReference type="InterPro" id="IPR055135">
    <property type="entry name" value="PRMT_dom"/>
</dbReference>
<comment type="subcellular location">
    <subcellularLocation>
        <location evidence="1">Nucleus</location>
    </subcellularLocation>
</comment>
<keyword evidence="14" id="KW-1185">Reference proteome</keyword>
<dbReference type="GO" id="GO:0035242">
    <property type="term" value="F:protein-arginine omega-N asymmetric methyltransferase activity"/>
    <property type="evidence" value="ECO:0007669"/>
    <property type="project" value="UniProtKB-EC"/>
</dbReference>
<dbReference type="Pfam" id="PF13649">
    <property type="entry name" value="Methyltransf_25"/>
    <property type="match status" value="1"/>
</dbReference>
<dbReference type="Proteomes" id="UP000070444">
    <property type="component" value="Unassembled WGS sequence"/>
</dbReference>
<evidence type="ECO:0000256" key="3">
    <source>
        <dbReference type="ARBA" id="ARBA00022553"/>
    </source>
</evidence>
<accession>A0A137P6I6</accession>
<dbReference type="InterPro" id="IPR029063">
    <property type="entry name" value="SAM-dependent_MTases_sf"/>
</dbReference>
<keyword evidence="6 10" id="KW-0949">S-adenosyl-L-methionine</keyword>
<evidence type="ECO:0000256" key="9">
    <source>
        <dbReference type="ARBA" id="ARBA00049303"/>
    </source>
</evidence>
<evidence type="ECO:0000313" key="13">
    <source>
        <dbReference type="EMBL" id="KXN70544.1"/>
    </source>
</evidence>
<comment type="catalytic activity">
    <reaction evidence="8">
        <text>L-arginyl-[protein] + 2 S-adenosyl-L-methionine = N(omega),N(omega)-dimethyl-L-arginyl-[protein] + 2 S-adenosyl-L-homocysteine + 2 H(+)</text>
        <dbReference type="Rhea" id="RHEA:48096"/>
        <dbReference type="Rhea" id="RHEA-COMP:10532"/>
        <dbReference type="Rhea" id="RHEA-COMP:11991"/>
        <dbReference type="ChEBI" id="CHEBI:15378"/>
        <dbReference type="ChEBI" id="CHEBI:29965"/>
        <dbReference type="ChEBI" id="CHEBI:57856"/>
        <dbReference type="ChEBI" id="CHEBI:59789"/>
        <dbReference type="ChEBI" id="CHEBI:61897"/>
        <dbReference type="EC" id="2.1.1.319"/>
    </reaction>
    <physiologicalReaction direction="left-to-right" evidence="8">
        <dbReference type="Rhea" id="RHEA:48097"/>
    </physiologicalReaction>
</comment>
<keyword evidence="7" id="KW-0539">Nucleus</keyword>
<comment type="catalytic activity">
    <reaction evidence="9">
        <text>L-arginyl-[protein] + S-adenosyl-L-methionine = N(omega)-methyl-L-arginyl-[protein] + S-adenosyl-L-homocysteine + H(+)</text>
        <dbReference type="Rhea" id="RHEA:48100"/>
        <dbReference type="Rhea" id="RHEA-COMP:10532"/>
        <dbReference type="Rhea" id="RHEA-COMP:11990"/>
        <dbReference type="ChEBI" id="CHEBI:15378"/>
        <dbReference type="ChEBI" id="CHEBI:29965"/>
        <dbReference type="ChEBI" id="CHEBI:57856"/>
        <dbReference type="ChEBI" id="CHEBI:59789"/>
        <dbReference type="ChEBI" id="CHEBI:65280"/>
    </reaction>
    <physiologicalReaction direction="left-to-right" evidence="9">
        <dbReference type="Rhea" id="RHEA:48101"/>
    </physiologicalReaction>
</comment>
<dbReference type="CDD" id="cd02440">
    <property type="entry name" value="AdoMet_MTases"/>
    <property type="match status" value="1"/>
</dbReference>
<dbReference type="InterPro" id="IPR013087">
    <property type="entry name" value="Znf_C2H2_type"/>
</dbReference>
<keyword evidence="11" id="KW-0175">Coiled coil</keyword>
<dbReference type="InterPro" id="IPR041698">
    <property type="entry name" value="Methyltransf_25"/>
</dbReference>
<gene>
    <name evidence="13" type="ORF">CONCODRAFT_81761</name>
</gene>
<dbReference type="PANTHER" id="PTHR11006:SF123">
    <property type="entry name" value="RIBOSOMAL PROTEIN ARGININE N-METHYLTRANSFERASE RMT3"/>
    <property type="match status" value="1"/>
</dbReference>
<dbReference type="GO" id="GO:0042254">
    <property type="term" value="P:ribosome biogenesis"/>
    <property type="evidence" value="ECO:0007669"/>
    <property type="project" value="EnsemblFungi"/>
</dbReference>
<proteinExistence type="predicted"/>
<dbReference type="GO" id="GO:0042054">
    <property type="term" value="F:histone methyltransferase activity"/>
    <property type="evidence" value="ECO:0007669"/>
    <property type="project" value="TreeGrafter"/>
</dbReference>
<feature type="domain" description="C2H2-type" evidence="12">
    <location>
        <begin position="43"/>
        <end position="64"/>
    </location>
</feature>
<dbReference type="OrthoDB" id="7848332at2759"/>
<dbReference type="InterPro" id="IPR025799">
    <property type="entry name" value="Arg_MeTrfase"/>
</dbReference>
<dbReference type="PROSITE" id="PS51678">
    <property type="entry name" value="SAM_MT_PRMT"/>
    <property type="match status" value="1"/>
</dbReference>
<name>A0A137P6I6_CONC2</name>
<keyword evidence="4 10" id="KW-0489">Methyltransferase</keyword>
<organism evidence="13 14">
    <name type="scientific">Conidiobolus coronatus (strain ATCC 28846 / CBS 209.66 / NRRL 28638)</name>
    <name type="common">Delacroixia coronata</name>
    <dbReference type="NCBI Taxonomy" id="796925"/>
    <lineage>
        <taxon>Eukaryota</taxon>
        <taxon>Fungi</taxon>
        <taxon>Fungi incertae sedis</taxon>
        <taxon>Zoopagomycota</taxon>
        <taxon>Entomophthoromycotina</taxon>
        <taxon>Entomophthoromycetes</taxon>
        <taxon>Entomophthorales</taxon>
        <taxon>Ancylistaceae</taxon>
        <taxon>Conidiobolus</taxon>
    </lineage>
</organism>
<evidence type="ECO:0000256" key="11">
    <source>
        <dbReference type="SAM" id="Coils"/>
    </source>
</evidence>
<dbReference type="FunFam" id="3.40.50.150:FF:000034">
    <property type="entry name" value="Protein arginine N-methyltransferase 3"/>
    <property type="match status" value="1"/>
</dbReference>
<evidence type="ECO:0000256" key="10">
    <source>
        <dbReference type="PROSITE-ProRule" id="PRU01015"/>
    </source>
</evidence>
<feature type="coiled-coil region" evidence="11">
    <location>
        <begin position="165"/>
        <end position="192"/>
    </location>
</feature>
<dbReference type="SUPFAM" id="SSF57667">
    <property type="entry name" value="beta-beta-alpha zinc fingers"/>
    <property type="match status" value="1"/>
</dbReference>
<evidence type="ECO:0000256" key="5">
    <source>
        <dbReference type="ARBA" id="ARBA00022679"/>
    </source>
</evidence>
<dbReference type="EMBL" id="KQ964499">
    <property type="protein sequence ID" value="KXN70544.1"/>
    <property type="molecule type" value="Genomic_DNA"/>
</dbReference>